<name>A0ABU5E886_9PROT</name>
<feature type="transmembrane region" description="Helical" evidence="7">
    <location>
        <begin position="122"/>
        <end position="147"/>
    </location>
</feature>
<evidence type="ECO:0000259" key="8">
    <source>
        <dbReference type="Pfam" id="PF00884"/>
    </source>
</evidence>
<evidence type="ECO:0000256" key="3">
    <source>
        <dbReference type="ARBA" id="ARBA00022692"/>
    </source>
</evidence>
<evidence type="ECO:0000256" key="7">
    <source>
        <dbReference type="SAM" id="Phobius"/>
    </source>
</evidence>
<dbReference type="Pfam" id="PF00884">
    <property type="entry name" value="Sulfatase"/>
    <property type="match status" value="1"/>
</dbReference>
<feature type="transmembrane region" description="Helical" evidence="7">
    <location>
        <begin position="159"/>
        <end position="178"/>
    </location>
</feature>
<dbReference type="RefSeq" id="WP_320507442.1">
    <property type="nucleotide sequence ID" value="NZ_JAXCLW010000001.1"/>
</dbReference>
<evidence type="ECO:0000256" key="2">
    <source>
        <dbReference type="ARBA" id="ARBA00022475"/>
    </source>
</evidence>
<gene>
    <name evidence="9" type="ORF">SMD27_06170</name>
</gene>
<dbReference type="SUPFAM" id="SSF53649">
    <property type="entry name" value="Alkaline phosphatase-like"/>
    <property type="match status" value="1"/>
</dbReference>
<comment type="caution">
    <text evidence="9">The sequence shown here is derived from an EMBL/GenBank/DDBJ whole genome shotgun (WGS) entry which is preliminary data.</text>
</comment>
<feature type="transmembrane region" description="Helical" evidence="7">
    <location>
        <begin position="85"/>
        <end position="102"/>
    </location>
</feature>
<feature type="domain" description="Sulfatase N-terminal" evidence="8">
    <location>
        <begin position="271"/>
        <end position="505"/>
    </location>
</feature>
<evidence type="ECO:0000256" key="5">
    <source>
        <dbReference type="ARBA" id="ARBA00023136"/>
    </source>
</evidence>
<evidence type="ECO:0000313" key="10">
    <source>
        <dbReference type="Proteomes" id="UP001279642"/>
    </source>
</evidence>
<sequence length="698" mass="76210">MRRYRRQLERAVTMIFFSRLRGMRTTRHRWLVPVASTIVLYGLGYWIPALCFGIYIKPSRVPADFALHLSLAVLVFAISRRVWAFLLLQTLLVAVLYVGSAVKTSMLGRPIMPEDIHNVNALVRILGPLGWLAVALPLALIASLFLFNLRLKGRMTKAAWGLLLVVPAGASVSLTHPATQWLESGLDQVFDNFPWDQRENYIHRGGTLNFVQEGVRALAERRPAPSDAEVRAAVARRQLANGARVNLADIYSPAPLAADGSVDTSYRRKRNIHVILEESFWDPSPLAGAHFNQPPLDPRFVELWRQTGFSRSLSPAYGGQTANAEFEVLCGLPLNESSVKFEYGLKNSMPCLPQLLDRAGYRTIASHPNIPAFWNRQVAFKLLGFETFWAGKDFVMDDLAGGEFLSDRSLHAQVAAKLTQTAASAGDQRPVFDYIVSIFGHWPYPPSAQRPPVITSDSAWPDVVNYANAVYYKSRDVVDEIERLRRTDPDSVIVAFGDHLPSLGPGFGGYVESGLLKPTFGEFTAADYAISSTPPLIVIDGRNGPLRLGHLPMYRLPRLVMDLIGENGPTMFDLAAPPAEAKIRPLPGVILDYSDGSDNHLCREGADNQAPDCAGLTAWLDDVMTISRDILVGGRYALNLLGGGAIAGGSIDPGQERPAAPPIGDGIAHIEAPAPDGAPADNAALGFRPDTTAPSGSR</sequence>
<dbReference type="InterPro" id="IPR000917">
    <property type="entry name" value="Sulfatase_N"/>
</dbReference>
<proteinExistence type="predicted"/>
<feature type="transmembrane region" description="Helical" evidence="7">
    <location>
        <begin position="61"/>
        <end position="78"/>
    </location>
</feature>
<organism evidence="9 10">
    <name type="scientific">Dongia soli</name>
    <dbReference type="NCBI Taxonomy" id="600628"/>
    <lineage>
        <taxon>Bacteria</taxon>
        <taxon>Pseudomonadati</taxon>
        <taxon>Pseudomonadota</taxon>
        <taxon>Alphaproteobacteria</taxon>
        <taxon>Rhodospirillales</taxon>
        <taxon>Dongiaceae</taxon>
        <taxon>Dongia</taxon>
    </lineage>
</organism>
<comment type="subcellular location">
    <subcellularLocation>
        <location evidence="1">Cell membrane</location>
        <topology evidence="1">Multi-pass membrane protein</topology>
    </subcellularLocation>
</comment>
<evidence type="ECO:0000256" key="6">
    <source>
        <dbReference type="SAM" id="MobiDB-lite"/>
    </source>
</evidence>
<protein>
    <submittedName>
        <fullName evidence="9">LTA synthase family protein</fullName>
    </submittedName>
</protein>
<dbReference type="Proteomes" id="UP001279642">
    <property type="component" value="Unassembled WGS sequence"/>
</dbReference>
<reference evidence="9 10" key="1">
    <citation type="journal article" date="2016" name="Antonie Van Leeuwenhoek">
        <title>Dongia soli sp. nov., isolated from soil from Dokdo, Korea.</title>
        <authorList>
            <person name="Kim D.U."/>
            <person name="Lee H."/>
            <person name="Kim H."/>
            <person name="Kim S.G."/>
            <person name="Ka J.O."/>
        </authorList>
    </citation>
    <scope>NUCLEOTIDE SEQUENCE [LARGE SCALE GENOMIC DNA]</scope>
    <source>
        <strain evidence="9 10">D78</strain>
    </source>
</reference>
<dbReference type="PANTHER" id="PTHR47371">
    <property type="entry name" value="LIPOTEICHOIC ACID SYNTHASE"/>
    <property type="match status" value="1"/>
</dbReference>
<feature type="transmembrane region" description="Helical" evidence="7">
    <location>
        <begin position="30"/>
        <end position="55"/>
    </location>
</feature>
<evidence type="ECO:0000256" key="4">
    <source>
        <dbReference type="ARBA" id="ARBA00022989"/>
    </source>
</evidence>
<keyword evidence="3 7" id="KW-0812">Transmembrane</keyword>
<dbReference type="EMBL" id="JAXCLW010000001">
    <property type="protein sequence ID" value="MDY0882419.1"/>
    <property type="molecule type" value="Genomic_DNA"/>
</dbReference>
<keyword evidence="2" id="KW-1003">Cell membrane</keyword>
<feature type="compositionally biased region" description="Low complexity" evidence="6">
    <location>
        <begin position="672"/>
        <end position="684"/>
    </location>
</feature>
<dbReference type="PANTHER" id="PTHR47371:SF3">
    <property type="entry name" value="PHOSPHOGLYCEROL TRANSFERASE I"/>
    <property type="match status" value="1"/>
</dbReference>
<dbReference type="Gene3D" id="3.40.720.10">
    <property type="entry name" value="Alkaline Phosphatase, subunit A"/>
    <property type="match status" value="1"/>
</dbReference>
<accession>A0ABU5E886</accession>
<keyword evidence="5 7" id="KW-0472">Membrane</keyword>
<dbReference type="InterPro" id="IPR017850">
    <property type="entry name" value="Alkaline_phosphatase_core_sf"/>
</dbReference>
<keyword evidence="10" id="KW-1185">Reference proteome</keyword>
<feature type="region of interest" description="Disordered" evidence="6">
    <location>
        <begin position="652"/>
        <end position="698"/>
    </location>
</feature>
<evidence type="ECO:0000313" key="9">
    <source>
        <dbReference type="EMBL" id="MDY0882419.1"/>
    </source>
</evidence>
<dbReference type="InterPro" id="IPR050448">
    <property type="entry name" value="OpgB/LTA_synthase_biosynth"/>
</dbReference>
<evidence type="ECO:0000256" key="1">
    <source>
        <dbReference type="ARBA" id="ARBA00004651"/>
    </source>
</evidence>
<dbReference type="CDD" id="cd16015">
    <property type="entry name" value="LTA_synthase"/>
    <property type="match status" value="1"/>
</dbReference>
<keyword evidence="4 7" id="KW-1133">Transmembrane helix</keyword>